<evidence type="ECO:0000256" key="7">
    <source>
        <dbReference type="PIRSR" id="PIRSR005536-2"/>
    </source>
</evidence>
<keyword evidence="4 5" id="KW-0326">Glycosidase</keyword>
<dbReference type="FunFam" id="3.20.20.70:FF:000118">
    <property type="entry name" value="Alpha-galactosidase"/>
    <property type="match status" value="1"/>
</dbReference>
<dbReference type="Pfam" id="PF02065">
    <property type="entry name" value="Melibiase"/>
    <property type="match status" value="1"/>
</dbReference>
<evidence type="ECO:0000259" key="9">
    <source>
        <dbReference type="Pfam" id="PF16875"/>
    </source>
</evidence>
<gene>
    <name evidence="10" type="ORF">J5V96_14075</name>
</gene>
<feature type="active site" description="Proton donor" evidence="6">
    <location>
        <position position="530"/>
    </location>
</feature>
<feature type="binding site" evidence="7">
    <location>
        <position position="190"/>
    </location>
    <ligand>
        <name>substrate</name>
    </ligand>
</feature>
<dbReference type="PIRSF" id="PIRSF005536">
    <property type="entry name" value="Agal"/>
    <property type="match status" value="1"/>
</dbReference>
<dbReference type="GO" id="GO:0016052">
    <property type="term" value="P:carbohydrate catabolic process"/>
    <property type="evidence" value="ECO:0007669"/>
    <property type="project" value="InterPro"/>
</dbReference>
<dbReference type="InterPro" id="IPR050985">
    <property type="entry name" value="Alpha-glycosidase_related"/>
</dbReference>
<dbReference type="AlphaFoldDB" id="A0A939TYE4"/>
<evidence type="ECO:0000259" key="8">
    <source>
        <dbReference type="Pfam" id="PF16874"/>
    </source>
</evidence>
<dbReference type="InterPro" id="IPR013780">
    <property type="entry name" value="Glyco_hydro_b"/>
</dbReference>
<evidence type="ECO:0000256" key="5">
    <source>
        <dbReference type="PIRNR" id="PIRNR005536"/>
    </source>
</evidence>
<feature type="binding site" evidence="7">
    <location>
        <begin position="462"/>
        <end position="466"/>
    </location>
    <ligand>
        <name>substrate</name>
    </ligand>
</feature>
<evidence type="ECO:0000313" key="11">
    <source>
        <dbReference type="Proteomes" id="UP000680132"/>
    </source>
</evidence>
<dbReference type="EMBL" id="JAGFOA010000006">
    <property type="protein sequence ID" value="MBO3664622.1"/>
    <property type="molecule type" value="Genomic_DNA"/>
</dbReference>
<comment type="catalytic activity">
    <reaction evidence="1 5">
        <text>Hydrolysis of terminal, non-reducing alpha-D-galactose residues in alpha-D-galactosides, including galactose oligosaccharides, galactomannans and galactolipids.</text>
        <dbReference type="EC" id="3.2.1.22"/>
    </reaction>
</comment>
<evidence type="ECO:0000256" key="2">
    <source>
        <dbReference type="ARBA" id="ARBA00012755"/>
    </source>
</evidence>
<dbReference type="InterPro" id="IPR031704">
    <property type="entry name" value="Glyco_hydro_36_N"/>
</dbReference>
<evidence type="ECO:0000313" key="10">
    <source>
        <dbReference type="EMBL" id="MBO3664622.1"/>
    </source>
</evidence>
<dbReference type="GO" id="GO:0004557">
    <property type="term" value="F:alpha-galactosidase activity"/>
    <property type="evidence" value="ECO:0007669"/>
    <property type="project" value="UniProtKB-UniRule"/>
</dbReference>
<dbReference type="Proteomes" id="UP000680132">
    <property type="component" value="Unassembled WGS sequence"/>
</dbReference>
<feature type="domain" description="Glycosyl hydrolase family 36 N-terminal" evidence="9">
    <location>
        <begin position="25"/>
        <end position="274"/>
    </location>
</feature>
<feature type="binding site" evidence="7">
    <location>
        <begin position="352"/>
        <end position="353"/>
    </location>
    <ligand>
        <name>substrate</name>
    </ligand>
</feature>
<reference evidence="10" key="1">
    <citation type="submission" date="2021-03" db="EMBL/GenBank/DDBJ databases">
        <title>Microbacterium sp. nov., a novel actinobacterium isolated from cow dung.</title>
        <authorList>
            <person name="Zhang L."/>
        </authorList>
    </citation>
    <scope>NUCLEOTIDE SEQUENCE</scope>
    <source>
        <strain evidence="10">NEAU-LLB</strain>
    </source>
</reference>
<dbReference type="InterPro" id="IPR017853">
    <property type="entry name" value="GH"/>
</dbReference>
<comment type="similarity">
    <text evidence="5">Belongs to the glycosyl hydrolase.</text>
</comment>
<dbReference type="Gene3D" id="2.60.40.1180">
    <property type="entry name" value="Golgi alpha-mannosidase II"/>
    <property type="match status" value="1"/>
</dbReference>
<evidence type="ECO:0000256" key="3">
    <source>
        <dbReference type="ARBA" id="ARBA00022801"/>
    </source>
</evidence>
<feature type="binding site" evidence="7">
    <location>
        <position position="508"/>
    </location>
    <ligand>
        <name>substrate</name>
    </ligand>
</feature>
<dbReference type="InterPro" id="IPR000111">
    <property type="entry name" value="Glyco_hydro_27/36_CS"/>
</dbReference>
<dbReference type="Gene3D" id="2.70.98.60">
    <property type="entry name" value="alpha-galactosidase from lactobacil brevis"/>
    <property type="match status" value="1"/>
</dbReference>
<dbReference type="PROSITE" id="PS00512">
    <property type="entry name" value="ALPHA_GALACTOSIDASE"/>
    <property type="match status" value="1"/>
</dbReference>
<dbReference type="RefSeq" id="WP_208504432.1">
    <property type="nucleotide sequence ID" value="NZ_JAGFOA010000006.1"/>
</dbReference>
<dbReference type="PANTHER" id="PTHR43053:SF3">
    <property type="entry name" value="ALPHA-GALACTOSIDASE C-RELATED"/>
    <property type="match status" value="1"/>
</dbReference>
<dbReference type="CDD" id="cd14791">
    <property type="entry name" value="GH36"/>
    <property type="match status" value="1"/>
</dbReference>
<dbReference type="Pfam" id="PF16874">
    <property type="entry name" value="Glyco_hydro_36C"/>
    <property type="match status" value="1"/>
</dbReference>
<dbReference type="InterPro" id="IPR038417">
    <property type="entry name" value="Alpga-gal_N_sf"/>
</dbReference>
<name>A0A939TYE4_9MICO</name>
<accession>A0A939TYE4</accession>
<dbReference type="Pfam" id="PF16875">
    <property type="entry name" value="Glyco_hydro_36N"/>
    <property type="match status" value="1"/>
</dbReference>
<protein>
    <recommendedName>
        <fullName evidence="2 5">Alpha-galactosidase</fullName>
        <ecNumber evidence="2 5">3.2.1.22</ecNumber>
    </recommendedName>
</protein>
<evidence type="ECO:0000256" key="6">
    <source>
        <dbReference type="PIRSR" id="PIRSR005536-1"/>
    </source>
</evidence>
<dbReference type="SUPFAM" id="SSF51445">
    <property type="entry name" value="(Trans)glycosidases"/>
    <property type="match status" value="1"/>
</dbReference>
<dbReference type="EC" id="3.2.1.22" evidence="2 5"/>
<evidence type="ECO:0000256" key="4">
    <source>
        <dbReference type="ARBA" id="ARBA00023295"/>
    </source>
</evidence>
<dbReference type="InterPro" id="IPR013785">
    <property type="entry name" value="Aldolase_TIM"/>
</dbReference>
<feature type="active site" description="Nucleophile" evidence="6">
    <location>
        <position position="464"/>
    </location>
</feature>
<comment type="caution">
    <text evidence="10">The sequence shown here is derived from an EMBL/GenBank/DDBJ whole genome shotgun (WGS) entry which is preliminary data.</text>
</comment>
<feature type="domain" description="Glycosyl hydrolase family 36 C-terminal" evidence="8">
    <location>
        <begin position="635"/>
        <end position="720"/>
    </location>
</feature>
<proteinExistence type="inferred from homology"/>
<keyword evidence="3 5" id="KW-0378">Hydrolase</keyword>
<dbReference type="PRINTS" id="PR00743">
    <property type="entry name" value="GLHYDRLASE36"/>
</dbReference>
<keyword evidence="11" id="KW-1185">Reference proteome</keyword>
<sequence>MSQRRVVHLSASGVSVVVTQDDDRLPVIAYWGAAVPVSAAELGEFAAADERPGIGGESDVPYVPSVLPEAALGWGGRPGLAVHRAGSAWAPRMRVETVEASASGAEPRALGPGQQIDLGAGTVVLSASDSWAGIEARIEIELLPAGLLRARTTVRNVAAGAEPPLEVSGGSMALPVPVRAEELLDFAGRWGTERIPQRHRITHGVHARESRRGRTGLDATMMLAVGTTGFSSRDGEVWTQHVGIGGNHEHALERGDGVQAFRGGELLLAGEVRLDAGEEYTSPWVHGSWGEGLDAASERFHRALRDISRSSLRPRPVTLNVWEAVYFEQSFEVLEELAVRAAAVGVERFVLDDGWFLGRRDDRRGLGDWSADPEVWPHGLGPLADRVRELGMEFGLWFEPEMINEDSELARAHPDWILRARPELPPRTRFQQVLDLTNPAAFRHILDTLDDLITRWDIAYLKWDHNRDLVAAGHPATGAPAVHDQTLAVYALLDGLRRRHPALEIESCASGGGRVDLGILSRTDRIHPSDNHDPIERARILRWTGLLVPPEMMGSHIASRVSHATGRAHDLHTRCALAFIGHFGIEWDLRETTDEEREALIRWIGAYREVRQTIATGSVVTDGSFDPGSHTIRGVVAQDRSEAVYSVLTPAVSADTRTRLRLHGLDPARRYRLEVAAPSGLWGMHVPAWISGAPWLCEGGSADPALSGALLARVGLELPHPVADRAYVVRAVAVD</sequence>
<organism evidence="10 11">
    <name type="scientific">Microbacterium stercoris</name>
    <dbReference type="NCBI Taxonomy" id="2820289"/>
    <lineage>
        <taxon>Bacteria</taxon>
        <taxon>Bacillati</taxon>
        <taxon>Actinomycetota</taxon>
        <taxon>Actinomycetes</taxon>
        <taxon>Micrococcales</taxon>
        <taxon>Microbacteriaceae</taxon>
        <taxon>Microbacterium</taxon>
    </lineage>
</organism>
<feature type="binding site" evidence="7">
    <location>
        <position position="429"/>
    </location>
    <ligand>
        <name>substrate</name>
    </ligand>
</feature>
<dbReference type="InterPro" id="IPR002252">
    <property type="entry name" value="Glyco_hydro_36"/>
</dbReference>
<feature type="binding site" evidence="7">
    <location>
        <position position="530"/>
    </location>
    <ligand>
        <name>substrate</name>
    </ligand>
</feature>
<dbReference type="Gene3D" id="3.20.20.70">
    <property type="entry name" value="Aldolase class I"/>
    <property type="match status" value="1"/>
</dbReference>
<dbReference type="PANTHER" id="PTHR43053">
    <property type="entry name" value="GLYCOSIDASE FAMILY 31"/>
    <property type="match status" value="1"/>
</dbReference>
<dbReference type="InterPro" id="IPR031705">
    <property type="entry name" value="Glyco_hydro_36_C"/>
</dbReference>
<evidence type="ECO:0000256" key="1">
    <source>
        <dbReference type="ARBA" id="ARBA00001255"/>
    </source>
</evidence>